<feature type="non-terminal residue" evidence="5">
    <location>
        <position position="1"/>
    </location>
</feature>
<evidence type="ECO:0000313" key="5">
    <source>
        <dbReference type="EMBL" id="EHP37494.1"/>
    </source>
</evidence>
<feature type="region of interest" description="Disordered" evidence="3">
    <location>
        <begin position="166"/>
        <end position="187"/>
    </location>
</feature>
<dbReference type="GO" id="GO:0004672">
    <property type="term" value="F:protein kinase activity"/>
    <property type="evidence" value="ECO:0007669"/>
    <property type="project" value="UniProtKB-ARBA"/>
</dbReference>
<organism evidence="5 6">
    <name type="scientific">Cupriavidus basilensis OR16</name>
    <dbReference type="NCBI Taxonomy" id="1127483"/>
    <lineage>
        <taxon>Bacteria</taxon>
        <taxon>Pseudomonadati</taxon>
        <taxon>Pseudomonadota</taxon>
        <taxon>Betaproteobacteria</taxon>
        <taxon>Burkholderiales</taxon>
        <taxon>Burkholderiaceae</taxon>
        <taxon>Cupriavidus</taxon>
    </lineage>
</organism>
<dbReference type="PROSITE" id="PS50894">
    <property type="entry name" value="HPT"/>
    <property type="match status" value="1"/>
</dbReference>
<dbReference type="EMBL" id="AHJE01000332">
    <property type="protein sequence ID" value="EHP37494.1"/>
    <property type="molecule type" value="Genomic_DNA"/>
</dbReference>
<keyword evidence="2" id="KW-0597">Phosphoprotein</keyword>
<keyword evidence="1" id="KW-0902">Two-component regulatory system</keyword>
<dbReference type="GO" id="GO:0000160">
    <property type="term" value="P:phosphorelay signal transduction system"/>
    <property type="evidence" value="ECO:0007669"/>
    <property type="project" value="UniProtKB-KW"/>
</dbReference>
<dbReference type="Proteomes" id="UP000005808">
    <property type="component" value="Unassembled WGS sequence"/>
</dbReference>
<dbReference type="CDD" id="cd00088">
    <property type="entry name" value="HPT"/>
    <property type="match status" value="1"/>
</dbReference>
<feature type="modified residue" description="Phosphohistidine" evidence="2">
    <location>
        <position position="27"/>
    </location>
</feature>
<reference evidence="5 6" key="1">
    <citation type="journal article" date="2012" name="J. Bacteriol.">
        <title>De Novo Genome Project of Cupriavidus basilensis OR16.</title>
        <authorList>
            <person name="Cserhati M."/>
            <person name="Kriszt B."/>
            <person name="Szoboszlay S."/>
            <person name="Toth A."/>
            <person name="Szabo I."/>
            <person name="Tancsics A."/>
            <person name="Nagy I."/>
            <person name="Horvath B."/>
            <person name="Nagy I."/>
            <person name="Kukolya J."/>
        </authorList>
    </citation>
    <scope>NUCLEOTIDE SEQUENCE [LARGE SCALE GENOMIC DNA]</scope>
    <source>
        <strain evidence="5 6">OR16</strain>
    </source>
</reference>
<dbReference type="InterPro" id="IPR036641">
    <property type="entry name" value="HPT_dom_sf"/>
</dbReference>
<gene>
    <name evidence="5" type="ORF">OR16_42498</name>
</gene>
<dbReference type="AlphaFoldDB" id="H1SJ09"/>
<dbReference type="PATRIC" id="fig|1127483.3.peg.8355"/>
<dbReference type="Gene3D" id="1.20.120.160">
    <property type="entry name" value="HPT domain"/>
    <property type="match status" value="1"/>
</dbReference>
<evidence type="ECO:0000256" key="1">
    <source>
        <dbReference type="ARBA" id="ARBA00023012"/>
    </source>
</evidence>
<dbReference type="Pfam" id="PF01627">
    <property type="entry name" value="Hpt"/>
    <property type="match status" value="1"/>
</dbReference>
<proteinExistence type="predicted"/>
<feature type="domain" description="HPt" evidence="4">
    <location>
        <begin position="1"/>
        <end position="84"/>
    </location>
</feature>
<sequence>RGRQRSRRRLPALDDADTISRLRRAFHTLKGSSRMVGLHRYGEAAWAIEQVMNLWIAEARAPAPVLLDLLQRAHDELSGWVNALRGDAHAVHDATGLLAAAQCVRAGEQPEPAERIAGTVSAPVQAAGLELVVTQPEDEQVAQAQAGMELEPVPVSVSVSVSVSGLQPTAQDAEHAAEAEEDNTVAGEAKVIPFRFASTPAEETTTSR</sequence>
<evidence type="ECO:0000259" key="4">
    <source>
        <dbReference type="PROSITE" id="PS50894"/>
    </source>
</evidence>
<evidence type="ECO:0000256" key="3">
    <source>
        <dbReference type="SAM" id="MobiDB-lite"/>
    </source>
</evidence>
<protein>
    <submittedName>
        <fullName evidence="5">Chemotaxis protein CheW</fullName>
    </submittedName>
</protein>
<comment type="caution">
    <text evidence="5">The sequence shown here is derived from an EMBL/GenBank/DDBJ whole genome shotgun (WGS) entry which is preliminary data.</text>
</comment>
<dbReference type="RefSeq" id="WP_006165021.1">
    <property type="nucleotide sequence ID" value="NZ_AHJE01000332.1"/>
</dbReference>
<dbReference type="SUPFAM" id="SSF47226">
    <property type="entry name" value="Histidine-containing phosphotransfer domain, HPT domain"/>
    <property type="match status" value="1"/>
</dbReference>
<name>H1SJ09_9BURK</name>
<dbReference type="OrthoDB" id="9803176at2"/>
<evidence type="ECO:0000256" key="2">
    <source>
        <dbReference type="PROSITE-ProRule" id="PRU00110"/>
    </source>
</evidence>
<dbReference type="InterPro" id="IPR008207">
    <property type="entry name" value="Sig_transdc_His_kin_Hpt_dom"/>
</dbReference>
<evidence type="ECO:0000313" key="6">
    <source>
        <dbReference type="Proteomes" id="UP000005808"/>
    </source>
</evidence>
<accession>H1SJ09</accession>